<evidence type="ECO:0000256" key="6">
    <source>
        <dbReference type="SAM" id="MobiDB-lite"/>
    </source>
</evidence>
<keyword evidence="2" id="KW-0678">Repressor</keyword>
<keyword evidence="9" id="KW-1185">Reference proteome</keyword>
<proteinExistence type="predicted"/>
<evidence type="ECO:0000256" key="3">
    <source>
        <dbReference type="ARBA" id="ARBA00023015"/>
    </source>
</evidence>
<evidence type="ECO:0000256" key="5">
    <source>
        <dbReference type="ARBA" id="ARBA00023242"/>
    </source>
</evidence>
<evidence type="ECO:0000313" key="9">
    <source>
        <dbReference type="Proteomes" id="UP000789390"/>
    </source>
</evidence>
<protein>
    <recommendedName>
        <fullName evidence="7">BHLH domain-containing protein</fullName>
    </recommendedName>
</protein>
<dbReference type="GO" id="GO:0005737">
    <property type="term" value="C:cytoplasm"/>
    <property type="evidence" value="ECO:0007669"/>
    <property type="project" value="InterPro"/>
</dbReference>
<comment type="caution">
    <text evidence="8">The sequence shown here is derived from an EMBL/GenBank/DDBJ whole genome shotgun (WGS) entry which is preliminary data.</text>
</comment>
<dbReference type="AlphaFoldDB" id="A0A8J2RPW7"/>
<dbReference type="OrthoDB" id="10047910at2759"/>
<sequence>MVKAIQRKSVSSSSSSSTGTVLDGKVRKHVVGGSDNHEQVEIQMYLSKLRELVPNMPKNRKVSKVEVINNVIDYICDLQTALLDQLQQQQQHPIDVQSISSINNNNNNNTNLVNGNSCALPIVMETSSSADCPTC</sequence>
<dbReference type="SUPFAM" id="SSF47459">
    <property type="entry name" value="HLH, helix-loop-helix DNA-binding domain"/>
    <property type="match status" value="1"/>
</dbReference>
<accession>A0A8J2RPW7</accession>
<evidence type="ECO:0000256" key="2">
    <source>
        <dbReference type="ARBA" id="ARBA00022491"/>
    </source>
</evidence>
<dbReference type="CDD" id="cd19695">
    <property type="entry name" value="bHLH_dnHLH_EMC_like"/>
    <property type="match status" value="1"/>
</dbReference>
<dbReference type="GO" id="GO:0046983">
    <property type="term" value="F:protein dimerization activity"/>
    <property type="evidence" value="ECO:0007669"/>
    <property type="project" value="InterPro"/>
</dbReference>
<dbReference type="GO" id="GO:0000122">
    <property type="term" value="P:negative regulation of transcription by RNA polymerase II"/>
    <property type="evidence" value="ECO:0007669"/>
    <property type="project" value="InterPro"/>
</dbReference>
<dbReference type="GO" id="GO:0005634">
    <property type="term" value="C:nucleus"/>
    <property type="evidence" value="ECO:0007669"/>
    <property type="project" value="UniProtKB-SubCell"/>
</dbReference>
<dbReference type="PROSITE" id="PS50888">
    <property type="entry name" value="BHLH"/>
    <property type="match status" value="1"/>
</dbReference>
<keyword evidence="4" id="KW-0804">Transcription</keyword>
<feature type="region of interest" description="Disordered" evidence="6">
    <location>
        <begin position="1"/>
        <end position="21"/>
    </location>
</feature>
<organism evidence="8 9">
    <name type="scientific">Daphnia galeata</name>
    <dbReference type="NCBI Taxonomy" id="27404"/>
    <lineage>
        <taxon>Eukaryota</taxon>
        <taxon>Metazoa</taxon>
        <taxon>Ecdysozoa</taxon>
        <taxon>Arthropoda</taxon>
        <taxon>Crustacea</taxon>
        <taxon>Branchiopoda</taxon>
        <taxon>Diplostraca</taxon>
        <taxon>Cladocera</taxon>
        <taxon>Anomopoda</taxon>
        <taxon>Daphniidae</taxon>
        <taxon>Daphnia</taxon>
    </lineage>
</organism>
<evidence type="ECO:0000256" key="4">
    <source>
        <dbReference type="ARBA" id="ARBA00023163"/>
    </source>
</evidence>
<gene>
    <name evidence="8" type="ORF">DGAL_LOCUS8747</name>
</gene>
<evidence type="ECO:0000256" key="1">
    <source>
        <dbReference type="ARBA" id="ARBA00004123"/>
    </source>
</evidence>
<dbReference type="InterPro" id="IPR036638">
    <property type="entry name" value="HLH_DNA-bd_sf"/>
</dbReference>
<dbReference type="Gene3D" id="4.10.280.10">
    <property type="entry name" value="Helix-loop-helix DNA-binding domain"/>
    <property type="match status" value="1"/>
</dbReference>
<comment type="subcellular location">
    <subcellularLocation>
        <location evidence="1">Nucleus</location>
    </subcellularLocation>
</comment>
<dbReference type="GO" id="GO:0032922">
    <property type="term" value="P:circadian regulation of gene expression"/>
    <property type="evidence" value="ECO:0007669"/>
    <property type="project" value="TreeGrafter"/>
</dbReference>
<dbReference type="EMBL" id="CAKKLH010000193">
    <property type="protein sequence ID" value="CAH0105683.1"/>
    <property type="molecule type" value="Genomic_DNA"/>
</dbReference>
<feature type="domain" description="BHLH" evidence="7">
    <location>
        <begin position="26"/>
        <end position="78"/>
    </location>
</feature>
<dbReference type="GO" id="GO:0030154">
    <property type="term" value="P:cell differentiation"/>
    <property type="evidence" value="ECO:0007669"/>
    <property type="project" value="TreeGrafter"/>
</dbReference>
<evidence type="ECO:0000259" key="7">
    <source>
        <dbReference type="PROSITE" id="PS50888"/>
    </source>
</evidence>
<dbReference type="PANTHER" id="PTHR11723">
    <property type="entry name" value="DNA-BINDING PROTEIN INHIBITOR"/>
    <property type="match status" value="1"/>
</dbReference>
<name>A0A8J2RPW7_9CRUS</name>
<keyword evidence="3" id="KW-0805">Transcription regulation</keyword>
<dbReference type="PANTHER" id="PTHR11723:SF17">
    <property type="entry name" value="PROTEIN EXTRA-MACROCHAETAE"/>
    <property type="match status" value="1"/>
</dbReference>
<dbReference type="Proteomes" id="UP000789390">
    <property type="component" value="Unassembled WGS sequence"/>
</dbReference>
<reference evidence="8" key="1">
    <citation type="submission" date="2021-11" db="EMBL/GenBank/DDBJ databases">
        <authorList>
            <person name="Schell T."/>
        </authorList>
    </citation>
    <scope>NUCLEOTIDE SEQUENCE</scope>
    <source>
        <strain evidence="8">M5</strain>
    </source>
</reference>
<dbReference type="Pfam" id="PF00010">
    <property type="entry name" value="HLH"/>
    <property type="match status" value="1"/>
</dbReference>
<dbReference type="InterPro" id="IPR026052">
    <property type="entry name" value="DNA-bd_prot-inh"/>
</dbReference>
<evidence type="ECO:0000313" key="8">
    <source>
        <dbReference type="EMBL" id="CAH0105683.1"/>
    </source>
</evidence>
<keyword evidence="5" id="KW-0539">Nucleus</keyword>
<dbReference type="InterPro" id="IPR011598">
    <property type="entry name" value="bHLH_dom"/>
</dbReference>